<proteinExistence type="predicted"/>
<dbReference type="EMBL" id="JAGIKT010000063">
    <property type="protein sequence ID" value="MBP0114392.1"/>
    <property type="molecule type" value="Genomic_DNA"/>
</dbReference>
<dbReference type="InterPro" id="IPR009014">
    <property type="entry name" value="Transketo_C/PFOR_II"/>
</dbReference>
<dbReference type="InterPro" id="IPR005475">
    <property type="entry name" value="Transketolase-like_Pyr-bd"/>
</dbReference>
<dbReference type="Proteomes" id="UP000669317">
    <property type="component" value="Unassembled WGS sequence"/>
</dbReference>
<reference evidence="2 3" key="1">
    <citation type="submission" date="2021-03" db="EMBL/GenBank/DDBJ databases">
        <title>Genome Sequence of Bradyrhizobium vignae strain ISRA400.</title>
        <authorList>
            <person name="Tisa L.S."/>
            <person name="Svistoonoff S."/>
            <person name="Hocher V."/>
            <person name="Fall S."/>
            <person name="Zaiya A."/>
            <person name="Naing D."/>
            <person name="Niang N."/>
            <person name="Diouf A."/>
            <person name="Dasylva M.C."/>
            <person name="Toure O."/>
            <person name="Gueye M."/>
            <person name="Gully D."/>
            <person name="Tisseyre P."/>
            <person name="Simpson S."/>
            <person name="Morris K."/>
            <person name="Thomas W.K."/>
        </authorList>
    </citation>
    <scope>NUCLEOTIDE SEQUENCE [LARGE SCALE GENOMIC DNA]</scope>
    <source>
        <strain evidence="2 3">ISRA400</strain>
    </source>
</reference>
<dbReference type="Gene3D" id="3.40.50.920">
    <property type="match status" value="1"/>
</dbReference>
<dbReference type="RefSeq" id="WP_209295997.1">
    <property type="nucleotide sequence ID" value="NZ_JAGIKT010000063.1"/>
</dbReference>
<comment type="caution">
    <text evidence="2">The sequence shown here is derived from an EMBL/GenBank/DDBJ whole genome shotgun (WGS) entry which is preliminary data.</text>
</comment>
<feature type="domain" description="Transketolase-like pyrimidine-binding" evidence="1">
    <location>
        <begin position="21"/>
        <end position="183"/>
    </location>
</feature>
<dbReference type="SUPFAM" id="SSF52518">
    <property type="entry name" value="Thiamin diphosphate-binding fold (THDP-binding)"/>
    <property type="match status" value="1"/>
</dbReference>
<evidence type="ECO:0000259" key="1">
    <source>
        <dbReference type="SMART" id="SM00861"/>
    </source>
</evidence>
<dbReference type="PANTHER" id="PTHR43825">
    <property type="entry name" value="PYRUVATE DEHYDROGENASE E1 COMPONENT"/>
    <property type="match status" value="1"/>
</dbReference>
<keyword evidence="3" id="KW-1185">Reference proteome</keyword>
<dbReference type="PANTHER" id="PTHR43825:SF1">
    <property type="entry name" value="TRANSKETOLASE-LIKE PYRIMIDINE-BINDING DOMAIN-CONTAINING PROTEIN"/>
    <property type="match status" value="1"/>
</dbReference>
<dbReference type="InterPro" id="IPR033248">
    <property type="entry name" value="Transketolase_C"/>
</dbReference>
<accession>A0ABS4A1V3</accession>
<dbReference type="Gene3D" id="3.40.50.970">
    <property type="match status" value="1"/>
</dbReference>
<dbReference type="CDD" id="cd07033">
    <property type="entry name" value="TPP_PYR_DXS_TK_like"/>
    <property type="match status" value="1"/>
</dbReference>
<dbReference type="SUPFAM" id="SSF52922">
    <property type="entry name" value="TK C-terminal domain-like"/>
    <property type="match status" value="1"/>
</dbReference>
<dbReference type="Pfam" id="PF02779">
    <property type="entry name" value="Transket_pyr"/>
    <property type="match status" value="1"/>
</dbReference>
<name>A0ABS4A1V3_9BRAD</name>
<dbReference type="InterPro" id="IPR051157">
    <property type="entry name" value="PDH/Transketolase"/>
</dbReference>
<sequence length="328" mass="34507">MTAPKAKGMGGFEDIRHSAASNNVRTYGAALLAAAEADERIVCLGADLTKPTQTVAFRDALPERFFNMGIQEANMVGAAGGMARTGDIPFAHSFCVFITRRVYDQVAMQVAYPNLPVKLVGFIPGISTELGVSHQAIDDIALMRALPNMAVIEPSGSEQVGSVLVAVLAHNGPVYLRMALCESLPDENIPLQPFALGRGNVLRQGRDIAIFAIGEMVSEANKAADILAEQGISATLINMASIKPLDRDLVLHAAKTHRAILTAENHSVIGGLGAAVAETIALAGVSARFAMIGIQDVFAEGGSMAFLLKKYGTSADHIVAKCGDLLGR</sequence>
<dbReference type="Pfam" id="PF02780">
    <property type="entry name" value="Transketolase_C"/>
    <property type="match status" value="1"/>
</dbReference>
<organism evidence="2 3">
    <name type="scientific">Bradyrhizobium vignae</name>
    <dbReference type="NCBI Taxonomy" id="1549949"/>
    <lineage>
        <taxon>Bacteria</taxon>
        <taxon>Pseudomonadati</taxon>
        <taxon>Pseudomonadota</taxon>
        <taxon>Alphaproteobacteria</taxon>
        <taxon>Hyphomicrobiales</taxon>
        <taxon>Nitrobacteraceae</taxon>
        <taxon>Bradyrhizobium</taxon>
    </lineage>
</organism>
<dbReference type="InterPro" id="IPR029061">
    <property type="entry name" value="THDP-binding"/>
</dbReference>
<protein>
    <submittedName>
        <fullName evidence="2">Transketolase</fullName>
    </submittedName>
</protein>
<evidence type="ECO:0000313" key="3">
    <source>
        <dbReference type="Proteomes" id="UP000669317"/>
    </source>
</evidence>
<gene>
    <name evidence="2" type="ORF">JWS04_25595</name>
</gene>
<dbReference type="SMART" id="SM00861">
    <property type="entry name" value="Transket_pyr"/>
    <property type="match status" value="1"/>
</dbReference>
<evidence type="ECO:0000313" key="2">
    <source>
        <dbReference type="EMBL" id="MBP0114392.1"/>
    </source>
</evidence>